<evidence type="ECO:0000313" key="1">
    <source>
        <dbReference type="EMBL" id="RIB28230.1"/>
    </source>
</evidence>
<dbReference type="AlphaFoldDB" id="A0A397W0E9"/>
<evidence type="ECO:0000313" key="2">
    <source>
        <dbReference type="Proteomes" id="UP000266673"/>
    </source>
</evidence>
<dbReference type="OrthoDB" id="610608at2759"/>
<protein>
    <submittedName>
        <fullName evidence="1">Uncharacterized protein</fullName>
    </submittedName>
</protein>
<reference evidence="1 2" key="1">
    <citation type="submission" date="2018-06" db="EMBL/GenBank/DDBJ databases">
        <title>Comparative genomics reveals the genomic features of Rhizophagus irregularis, R. cerebriforme, R. diaphanum and Gigaspora rosea, and their symbiotic lifestyle signature.</title>
        <authorList>
            <person name="Morin E."/>
            <person name="San Clemente H."/>
            <person name="Chen E.C.H."/>
            <person name="De La Providencia I."/>
            <person name="Hainaut M."/>
            <person name="Kuo A."/>
            <person name="Kohler A."/>
            <person name="Murat C."/>
            <person name="Tang N."/>
            <person name="Roy S."/>
            <person name="Loubradou J."/>
            <person name="Henrissat B."/>
            <person name="Grigoriev I.V."/>
            <person name="Corradi N."/>
            <person name="Roux C."/>
            <person name="Martin F.M."/>
        </authorList>
    </citation>
    <scope>NUCLEOTIDE SEQUENCE [LARGE SCALE GENOMIC DNA]</scope>
    <source>
        <strain evidence="1 2">DAOM 194757</strain>
    </source>
</reference>
<organism evidence="1 2">
    <name type="scientific">Gigaspora rosea</name>
    <dbReference type="NCBI Taxonomy" id="44941"/>
    <lineage>
        <taxon>Eukaryota</taxon>
        <taxon>Fungi</taxon>
        <taxon>Fungi incertae sedis</taxon>
        <taxon>Mucoromycota</taxon>
        <taxon>Glomeromycotina</taxon>
        <taxon>Glomeromycetes</taxon>
        <taxon>Diversisporales</taxon>
        <taxon>Gigasporaceae</taxon>
        <taxon>Gigaspora</taxon>
    </lineage>
</organism>
<proteinExistence type="predicted"/>
<name>A0A397W0E9_9GLOM</name>
<dbReference type="EMBL" id="QKWP01000072">
    <property type="protein sequence ID" value="RIB28230.1"/>
    <property type="molecule type" value="Genomic_DNA"/>
</dbReference>
<comment type="caution">
    <text evidence="1">The sequence shown here is derived from an EMBL/GenBank/DDBJ whole genome shotgun (WGS) entry which is preliminary data.</text>
</comment>
<sequence>MSPDEVFCSANFDDLKKNVKKAKEKNKKNYCAWTVITEAGKEEYFQGLVNLQFCFFNVLTNLPIEFIGVYLKGCYGAGCANSTIQEKVILFQIITTDGELREYSDEIDFVEMNAVRISFVLKH</sequence>
<dbReference type="Proteomes" id="UP000266673">
    <property type="component" value="Unassembled WGS sequence"/>
</dbReference>
<keyword evidence="2" id="KW-1185">Reference proteome</keyword>
<accession>A0A397W0E9</accession>
<gene>
    <name evidence="1" type="ORF">C2G38_2239625</name>
</gene>